<keyword evidence="10" id="KW-1185">Reference proteome</keyword>
<dbReference type="Gene3D" id="2.40.40.20">
    <property type="match status" value="1"/>
</dbReference>
<dbReference type="PANTHER" id="PTHR43742:SF6">
    <property type="entry name" value="OXIDOREDUCTASE YYAE-RELATED"/>
    <property type="match status" value="1"/>
</dbReference>
<keyword evidence="4" id="KW-0479">Metal-binding</keyword>
<dbReference type="PANTHER" id="PTHR43742">
    <property type="entry name" value="TRIMETHYLAMINE-N-OXIDE REDUCTASE"/>
    <property type="match status" value="1"/>
</dbReference>
<dbReference type="PROSITE" id="PS00490">
    <property type="entry name" value="MOLYBDOPTERIN_PROK_2"/>
    <property type="match status" value="1"/>
</dbReference>
<dbReference type="AlphaFoldDB" id="A0A2T0LDM2"/>
<protein>
    <submittedName>
        <fullName evidence="9">Anaerobic selenocysteine-containing dehydrogenase</fullName>
    </submittedName>
</protein>
<comment type="caution">
    <text evidence="9">The sequence shown here is derived from an EMBL/GenBank/DDBJ whole genome shotgun (WGS) entry which is preliminary data.</text>
</comment>
<dbReference type="InterPro" id="IPR037920">
    <property type="entry name" value="YoaE_C"/>
</dbReference>
<dbReference type="InterPro" id="IPR006963">
    <property type="entry name" value="Mopterin_OxRdtase_4Fe-4S_dom"/>
</dbReference>
<dbReference type="InterPro" id="IPR006656">
    <property type="entry name" value="Mopterin_OxRdtase"/>
</dbReference>
<dbReference type="RefSeq" id="WP_106345529.1">
    <property type="nucleotide sequence ID" value="NZ_PVNE01000016.1"/>
</dbReference>
<evidence type="ECO:0000256" key="2">
    <source>
        <dbReference type="ARBA" id="ARBA00010312"/>
    </source>
</evidence>
<organism evidence="9 10">
    <name type="scientific">Planifilum fimeticola</name>
    <dbReference type="NCBI Taxonomy" id="201975"/>
    <lineage>
        <taxon>Bacteria</taxon>
        <taxon>Bacillati</taxon>
        <taxon>Bacillota</taxon>
        <taxon>Bacilli</taxon>
        <taxon>Bacillales</taxon>
        <taxon>Thermoactinomycetaceae</taxon>
        <taxon>Planifilum</taxon>
    </lineage>
</organism>
<keyword evidence="3" id="KW-0500">Molybdenum</keyword>
<dbReference type="Gene3D" id="3.40.228.10">
    <property type="entry name" value="Dimethylsulfoxide Reductase, domain 2"/>
    <property type="match status" value="1"/>
</dbReference>
<dbReference type="PROSITE" id="PS51669">
    <property type="entry name" value="4FE4S_MOW_BIS_MGD"/>
    <property type="match status" value="1"/>
</dbReference>
<dbReference type="OrthoDB" id="9803192at2"/>
<dbReference type="InterPro" id="IPR050612">
    <property type="entry name" value="Prok_Mopterin_Oxidored"/>
</dbReference>
<dbReference type="Pfam" id="PF00384">
    <property type="entry name" value="Molybdopterin"/>
    <property type="match status" value="1"/>
</dbReference>
<dbReference type="Proteomes" id="UP000237797">
    <property type="component" value="Unassembled WGS sequence"/>
</dbReference>
<evidence type="ECO:0000256" key="1">
    <source>
        <dbReference type="ARBA" id="ARBA00001942"/>
    </source>
</evidence>
<evidence type="ECO:0000256" key="5">
    <source>
        <dbReference type="ARBA" id="ARBA00023002"/>
    </source>
</evidence>
<keyword evidence="7" id="KW-0411">Iron-sulfur</keyword>
<dbReference type="CDD" id="cd02786">
    <property type="entry name" value="MopB_CT_3"/>
    <property type="match status" value="1"/>
</dbReference>
<dbReference type="Pfam" id="PF04879">
    <property type="entry name" value="Molybdop_Fe4S4"/>
    <property type="match status" value="1"/>
</dbReference>
<dbReference type="CDD" id="cd02766">
    <property type="entry name" value="MopB_3"/>
    <property type="match status" value="1"/>
</dbReference>
<evidence type="ECO:0000313" key="10">
    <source>
        <dbReference type="Proteomes" id="UP000237797"/>
    </source>
</evidence>
<dbReference type="GO" id="GO:0016491">
    <property type="term" value="F:oxidoreductase activity"/>
    <property type="evidence" value="ECO:0007669"/>
    <property type="project" value="UniProtKB-KW"/>
</dbReference>
<dbReference type="GO" id="GO:0046872">
    <property type="term" value="F:metal ion binding"/>
    <property type="evidence" value="ECO:0007669"/>
    <property type="project" value="UniProtKB-KW"/>
</dbReference>
<dbReference type="SMART" id="SM00926">
    <property type="entry name" value="Molybdop_Fe4S4"/>
    <property type="match status" value="1"/>
</dbReference>
<dbReference type="SUPFAM" id="SSF50692">
    <property type="entry name" value="ADC-like"/>
    <property type="match status" value="1"/>
</dbReference>
<dbReference type="InterPro" id="IPR006657">
    <property type="entry name" value="MoPterin_dinucl-bd_dom"/>
</dbReference>
<dbReference type="GO" id="GO:0043546">
    <property type="term" value="F:molybdopterin cofactor binding"/>
    <property type="evidence" value="ECO:0007669"/>
    <property type="project" value="InterPro"/>
</dbReference>
<proteinExistence type="inferred from homology"/>
<dbReference type="Gene3D" id="2.20.25.90">
    <property type="entry name" value="ADC-like domains"/>
    <property type="match status" value="1"/>
</dbReference>
<dbReference type="Gene3D" id="3.40.50.740">
    <property type="match status" value="1"/>
</dbReference>
<dbReference type="Pfam" id="PF01568">
    <property type="entry name" value="Molydop_binding"/>
    <property type="match status" value="1"/>
</dbReference>
<sequence length="686" mass="77270">MSSSRPQPVVRSVCPLDCPDTCGLAVTLKDGRIHRVDGDPDHPVTRGTICHKVRHFPARVYHPDRVLHPLKRTGRKGEGVFTRITWEEALDEIVRRMQEIIRRHGAEAILPYSYYGNMGLVNNGSMDRRFFHRLGASRLDRTICNVAGNRGFEMTMGFKGAIDPEETVHSRLIIVWGGNIVSTNMHQVMLFEQARKRGAKIIAIDVHRNRTARWADEFIQLYPGTDAALALGMMHTLVEEDLLDHDFIRTYTTGWEEFRKRVAEYTPERASRITGVPAEEIVRLAREYGRTTPSFIRIGNGLQHHDNGGMIVRTIACLPALTGQWKVRGGGALKENGVATVDKARLERPDLLPNPEVRTINMIRLGDALLQADPPVRFLFVYNANPARVAPAQEKVLQGLAREDLFTVVHDLFITDTARYADLVLPATSHFENLDVYKSYWHLYLQMARPVIPPQGEAMSNFDLFKTLAKRMGFTEPCFDDTPEDIIRQVADQPENPWMEDVTYEELAEKGIVKLNLAKQPLFPDLLKRNKIALYSERMKEEGLDPLPNHVPLKEGFDARRNGDAKHPFMLIAGPNHQFLNTTMGNIPKLRKLEGEPRMEIHPADAARYGIADGEAVRVINRRGSCILKARVTENTLPGVLVSNGLWWGDASLDSKGVNQLTPDREADLAGGAVFFSTAVRIEKLT</sequence>
<keyword evidence="6" id="KW-0408">Iron</keyword>
<dbReference type="PROSITE" id="PS00932">
    <property type="entry name" value="MOLYBDOPTERIN_PROK_3"/>
    <property type="match status" value="1"/>
</dbReference>
<name>A0A2T0LDM2_9BACL</name>
<evidence type="ECO:0000256" key="6">
    <source>
        <dbReference type="ARBA" id="ARBA00023004"/>
    </source>
</evidence>
<accession>A0A2T0LDM2</accession>
<dbReference type="GO" id="GO:0051536">
    <property type="term" value="F:iron-sulfur cluster binding"/>
    <property type="evidence" value="ECO:0007669"/>
    <property type="project" value="UniProtKB-KW"/>
</dbReference>
<dbReference type="Gene3D" id="3.30.2070.10">
    <property type="entry name" value="Formate dehydrogenase/DMSO reductase"/>
    <property type="match status" value="1"/>
</dbReference>
<gene>
    <name evidence="9" type="ORF">CLV97_11647</name>
</gene>
<comment type="cofactor">
    <cofactor evidence="1">
        <name>Mo-bis(molybdopterin guanine dinucleotide)</name>
        <dbReference type="ChEBI" id="CHEBI:60539"/>
    </cofactor>
</comment>
<evidence type="ECO:0000256" key="4">
    <source>
        <dbReference type="ARBA" id="ARBA00022723"/>
    </source>
</evidence>
<dbReference type="InterPro" id="IPR006655">
    <property type="entry name" value="Mopterin_OxRdtase_prok_CS"/>
</dbReference>
<feature type="domain" description="4Fe-4S Mo/W bis-MGD-type" evidence="8">
    <location>
        <begin position="7"/>
        <end position="64"/>
    </location>
</feature>
<reference evidence="9 10" key="1">
    <citation type="submission" date="2018-03" db="EMBL/GenBank/DDBJ databases">
        <title>Genomic Encyclopedia of Archaeal and Bacterial Type Strains, Phase II (KMG-II): from individual species to whole genera.</title>
        <authorList>
            <person name="Goeker M."/>
        </authorList>
    </citation>
    <scope>NUCLEOTIDE SEQUENCE [LARGE SCALE GENOMIC DNA]</scope>
    <source>
        <strain evidence="9 10">DSM 44946</strain>
    </source>
</reference>
<evidence type="ECO:0000256" key="3">
    <source>
        <dbReference type="ARBA" id="ARBA00022505"/>
    </source>
</evidence>
<dbReference type="SUPFAM" id="SSF53706">
    <property type="entry name" value="Formate dehydrogenase/DMSO reductase, domains 1-3"/>
    <property type="match status" value="1"/>
</dbReference>
<dbReference type="InterPro" id="IPR009010">
    <property type="entry name" value="Asp_de-COase-like_dom_sf"/>
</dbReference>
<dbReference type="EMBL" id="PVNE01000016">
    <property type="protein sequence ID" value="PRX40164.1"/>
    <property type="molecule type" value="Genomic_DNA"/>
</dbReference>
<evidence type="ECO:0000256" key="7">
    <source>
        <dbReference type="ARBA" id="ARBA00023014"/>
    </source>
</evidence>
<keyword evidence="5" id="KW-0560">Oxidoreductase</keyword>
<comment type="similarity">
    <text evidence="2">Belongs to the prokaryotic molybdopterin-containing oxidoreductase family.</text>
</comment>
<evidence type="ECO:0000259" key="8">
    <source>
        <dbReference type="PROSITE" id="PS51669"/>
    </source>
</evidence>
<evidence type="ECO:0000313" key="9">
    <source>
        <dbReference type="EMBL" id="PRX40164.1"/>
    </source>
</evidence>